<proteinExistence type="predicted"/>
<comment type="caution">
    <text evidence="1">The sequence shown here is derived from an EMBL/GenBank/DDBJ whole genome shotgun (WGS) entry which is preliminary data.</text>
</comment>
<evidence type="ECO:0000313" key="1">
    <source>
        <dbReference type="EMBL" id="KAJ7965354.1"/>
    </source>
</evidence>
<dbReference type="AlphaFoldDB" id="A0AAD7PSD9"/>
<keyword evidence="2" id="KW-1185">Reference proteome</keyword>
<accession>A0AAD7PSD9</accession>
<sequence>MSFESQSFNLSGPSHLTTINWGSPYYRSSVMASLVNGVYVLEHDRQENRLGNQKGLASPWWEFFNFQLHNVIVDPADSSFFGAVFELKVPPLYSKICGCF</sequence>
<organism evidence="1 2">
    <name type="scientific">Quillaja saponaria</name>
    <name type="common">Soap bark tree</name>
    <dbReference type="NCBI Taxonomy" id="32244"/>
    <lineage>
        <taxon>Eukaryota</taxon>
        <taxon>Viridiplantae</taxon>
        <taxon>Streptophyta</taxon>
        <taxon>Embryophyta</taxon>
        <taxon>Tracheophyta</taxon>
        <taxon>Spermatophyta</taxon>
        <taxon>Magnoliopsida</taxon>
        <taxon>eudicotyledons</taxon>
        <taxon>Gunneridae</taxon>
        <taxon>Pentapetalae</taxon>
        <taxon>rosids</taxon>
        <taxon>fabids</taxon>
        <taxon>Fabales</taxon>
        <taxon>Quillajaceae</taxon>
        <taxon>Quillaja</taxon>
    </lineage>
</organism>
<dbReference type="PANTHER" id="PTHR31479:SF2">
    <property type="entry name" value="ALPHA_BETA-HYDROLASES SUPERFAMILY PROTEIN"/>
    <property type="match status" value="1"/>
</dbReference>
<gene>
    <name evidence="1" type="ORF">O6P43_015008</name>
</gene>
<dbReference type="Proteomes" id="UP001163823">
    <property type="component" value="Chromosome 6"/>
</dbReference>
<reference evidence="1" key="1">
    <citation type="journal article" date="2023" name="Science">
        <title>Elucidation of the pathway for biosynthesis of saponin adjuvants from the soapbark tree.</title>
        <authorList>
            <person name="Reed J."/>
            <person name="Orme A."/>
            <person name="El-Demerdash A."/>
            <person name="Owen C."/>
            <person name="Martin L.B.B."/>
            <person name="Misra R.C."/>
            <person name="Kikuchi S."/>
            <person name="Rejzek M."/>
            <person name="Martin A.C."/>
            <person name="Harkess A."/>
            <person name="Leebens-Mack J."/>
            <person name="Louveau T."/>
            <person name="Stephenson M.J."/>
            <person name="Osbourn A."/>
        </authorList>
    </citation>
    <scope>NUCLEOTIDE SEQUENCE</scope>
    <source>
        <strain evidence="1">S10</strain>
    </source>
</reference>
<protein>
    <submittedName>
        <fullName evidence="1">GDSL esterase/lipase</fullName>
    </submittedName>
</protein>
<name>A0AAD7PSD9_QUISA</name>
<evidence type="ECO:0000313" key="2">
    <source>
        <dbReference type="Proteomes" id="UP001163823"/>
    </source>
</evidence>
<dbReference type="EMBL" id="JARAOO010000006">
    <property type="protein sequence ID" value="KAJ7965354.1"/>
    <property type="molecule type" value="Genomic_DNA"/>
</dbReference>
<dbReference type="PANTHER" id="PTHR31479">
    <property type="entry name" value="ALPHA/BETA-HYDROLASES SUPERFAMILY PROTEIN"/>
    <property type="match status" value="1"/>
</dbReference>
<dbReference type="KEGG" id="qsa:O6P43_015008"/>